<keyword evidence="4 8" id="KW-0812">Transmembrane</keyword>
<keyword evidence="6 8" id="KW-0472">Membrane</keyword>
<keyword evidence="3" id="KW-0813">Transport</keyword>
<comment type="similarity">
    <text evidence="2">Belongs to the major facilitator superfamily.</text>
</comment>
<organism evidence="10 11">
    <name type="scientific">Penicillium hordei</name>
    <dbReference type="NCBI Taxonomy" id="40994"/>
    <lineage>
        <taxon>Eukaryota</taxon>
        <taxon>Fungi</taxon>
        <taxon>Dikarya</taxon>
        <taxon>Ascomycota</taxon>
        <taxon>Pezizomycotina</taxon>
        <taxon>Eurotiomycetes</taxon>
        <taxon>Eurotiomycetidae</taxon>
        <taxon>Eurotiales</taxon>
        <taxon>Aspergillaceae</taxon>
        <taxon>Penicillium</taxon>
    </lineage>
</organism>
<dbReference type="GO" id="GO:0022857">
    <property type="term" value="F:transmembrane transporter activity"/>
    <property type="evidence" value="ECO:0007669"/>
    <property type="project" value="InterPro"/>
</dbReference>
<evidence type="ECO:0000259" key="9">
    <source>
        <dbReference type="PROSITE" id="PS50850"/>
    </source>
</evidence>
<evidence type="ECO:0000256" key="6">
    <source>
        <dbReference type="ARBA" id="ARBA00023136"/>
    </source>
</evidence>
<evidence type="ECO:0000256" key="4">
    <source>
        <dbReference type="ARBA" id="ARBA00022692"/>
    </source>
</evidence>
<comment type="caution">
    <text evidence="10">The sequence shown here is derived from an EMBL/GenBank/DDBJ whole genome shotgun (WGS) entry which is preliminary data.</text>
</comment>
<reference evidence="10" key="2">
    <citation type="submission" date="2023-01" db="EMBL/GenBank/DDBJ databases">
        <authorList>
            <person name="Petersen C."/>
        </authorList>
    </citation>
    <scope>NUCLEOTIDE SEQUENCE</scope>
    <source>
        <strain evidence="10">IBT 12815</strain>
    </source>
</reference>
<comment type="subcellular location">
    <subcellularLocation>
        <location evidence="1">Membrane</location>
        <topology evidence="1">Multi-pass membrane protein</topology>
    </subcellularLocation>
</comment>
<protein>
    <submittedName>
        <fullName evidence="10">Major Facilitator Superfamily protein</fullName>
    </submittedName>
</protein>
<reference evidence="10" key="1">
    <citation type="journal article" date="2023" name="IMA Fungus">
        <title>Comparative genomic study of the Penicillium genus elucidates a diverse pangenome and 15 lateral gene transfer events.</title>
        <authorList>
            <person name="Petersen C."/>
            <person name="Sorensen T."/>
            <person name="Nielsen M.R."/>
            <person name="Sondergaard T.E."/>
            <person name="Sorensen J.L."/>
            <person name="Fitzpatrick D.A."/>
            <person name="Frisvad J.C."/>
            <person name="Nielsen K.L."/>
        </authorList>
    </citation>
    <scope>NUCLEOTIDE SEQUENCE</scope>
    <source>
        <strain evidence="10">IBT 12815</strain>
    </source>
</reference>
<keyword evidence="5 8" id="KW-1133">Transmembrane helix</keyword>
<dbReference type="InterPro" id="IPR011701">
    <property type="entry name" value="MFS"/>
</dbReference>
<dbReference type="AlphaFoldDB" id="A0AAD6DMX2"/>
<dbReference type="PANTHER" id="PTHR23501">
    <property type="entry name" value="MAJOR FACILITATOR SUPERFAMILY"/>
    <property type="match status" value="1"/>
</dbReference>
<feature type="transmembrane region" description="Helical" evidence="8">
    <location>
        <begin position="36"/>
        <end position="59"/>
    </location>
</feature>
<dbReference type="Pfam" id="PF07690">
    <property type="entry name" value="MFS_1"/>
    <property type="match status" value="1"/>
</dbReference>
<dbReference type="EMBL" id="JAQJAE010000006">
    <property type="protein sequence ID" value="KAJ5589358.1"/>
    <property type="molecule type" value="Genomic_DNA"/>
</dbReference>
<dbReference type="Gene3D" id="1.20.1250.20">
    <property type="entry name" value="MFS general substrate transporter like domains"/>
    <property type="match status" value="1"/>
</dbReference>
<dbReference type="Proteomes" id="UP001213799">
    <property type="component" value="Unassembled WGS sequence"/>
</dbReference>
<dbReference type="PROSITE" id="PS50850">
    <property type="entry name" value="MFS"/>
    <property type="match status" value="1"/>
</dbReference>
<dbReference type="RefSeq" id="XP_056748377.1">
    <property type="nucleotide sequence ID" value="XM_056903090.1"/>
</dbReference>
<name>A0AAD6DMX2_9EURO</name>
<evidence type="ECO:0000313" key="11">
    <source>
        <dbReference type="Proteomes" id="UP001213799"/>
    </source>
</evidence>
<evidence type="ECO:0000313" key="10">
    <source>
        <dbReference type="EMBL" id="KAJ5589358.1"/>
    </source>
</evidence>
<accession>A0AAD6DMX2</accession>
<gene>
    <name evidence="10" type="ORF">N7537_012036</name>
</gene>
<feature type="transmembrane region" description="Helical" evidence="8">
    <location>
        <begin position="79"/>
        <end position="100"/>
    </location>
</feature>
<dbReference type="PANTHER" id="PTHR23501:SF187">
    <property type="entry name" value="MAJOR FACILITATOR SUPERFAMILY (MFS) PROFILE DOMAIN-CONTAINING PROTEIN"/>
    <property type="match status" value="1"/>
</dbReference>
<feature type="transmembrane region" description="Helical" evidence="8">
    <location>
        <begin position="112"/>
        <end position="132"/>
    </location>
</feature>
<dbReference type="GeneID" id="81593332"/>
<evidence type="ECO:0000256" key="1">
    <source>
        <dbReference type="ARBA" id="ARBA00004141"/>
    </source>
</evidence>
<dbReference type="SUPFAM" id="SSF103473">
    <property type="entry name" value="MFS general substrate transporter"/>
    <property type="match status" value="1"/>
</dbReference>
<evidence type="ECO:0000256" key="3">
    <source>
        <dbReference type="ARBA" id="ARBA00022448"/>
    </source>
</evidence>
<feature type="domain" description="Major facilitator superfamily (MFS) profile" evidence="9">
    <location>
        <begin position="1"/>
        <end position="139"/>
    </location>
</feature>
<proteinExistence type="inferred from homology"/>
<evidence type="ECO:0000256" key="7">
    <source>
        <dbReference type="ARBA" id="ARBA00023180"/>
    </source>
</evidence>
<sequence length="139" mass="15544">MMIAGRTIQDISGGGIKVMIDMIVSNMDPSRERGKFIGMFSTMLSIGTPLSPFISGALVQHSSWRWAVDRTQPMHRQFYLNPPVGGAALVFLVLFLHINYQQERWKEKVKKVDYIGNAILMTSIVSILLVLARGSTAYI</sequence>
<evidence type="ECO:0000256" key="5">
    <source>
        <dbReference type="ARBA" id="ARBA00022989"/>
    </source>
</evidence>
<dbReference type="InterPro" id="IPR020846">
    <property type="entry name" value="MFS_dom"/>
</dbReference>
<dbReference type="InterPro" id="IPR036259">
    <property type="entry name" value="MFS_trans_sf"/>
</dbReference>
<evidence type="ECO:0000256" key="2">
    <source>
        <dbReference type="ARBA" id="ARBA00008335"/>
    </source>
</evidence>
<keyword evidence="7" id="KW-0325">Glycoprotein</keyword>
<dbReference type="GO" id="GO:0005886">
    <property type="term" value="C:plasma membrane"/>
    <property type="evidence" value="ECO:0007669"/>
    <property type="project" value="TreeGrafter"/>
</dbReference>
<keyword evidence="11" id="KW-1185">Reference proteome</keyword>
<evidence type="ECO:0000256" key="8">
    <source>
        <dbReference type="SAM" id="Phobius"/>
    </source>
</evidence>